<evidence type="ECO:0000313" key="8">
    <source>
        <dbReference type="Proteomes" id="UP001515480"/>
    </source>
</evidence>
<feature type="compositionally biased region" description="Low complexity" evidence="4">
    <location>
        <begin position="320"/>
        <end position="341"/>
    </location>
</feature>
<feature type="compositionally biased region" description="Polar residues" evidence="4">
    <location>
        <begin position="305"/>
        <end position="319"/>
    </location>
</feature>
<dbReference type="PANTHER" id="PTHR16166">
    <property type="entry name" value="VACUOLAR PROTEIN SORTING-ASSOCIATED PROTEIN VPS13"/>
    <property type="match status" value="1"/>
</dbReference>
<evidence type="ECO:0000256" key="2">
    <source>
        <dbReference type="ARBA" id="ARBA00022448"/>
    </source>
</evidence>
<reference evidence="7 8" key="1">
    <citation type="journal article" date="2024" name="Science">
        <title>Giant polyketide synthase enzymes in the biosynthesis of giant marine polyether toxins.</title>
        <authorList>
            <person name="Fallon T.R."/>
            <person name="Shende V.V."/>
            <person name="Wierzbicki I.H."/>
            <person name="Pendleton A.L."/>
            <person name="Watervoot N.F."/>
            <person name="Auber R.P."/>
            <person name="Gonzalez D.J."/>
            <person name="Wisecaver J.H."/>
            <person name="Moore B.S."/>
        </authorList>
    </citation>
    <scope>NUCLEOTIDE SEQUENCE [LARGE SCALE GENOMIC DNA]</scope>
    <source>
        <strain evidence="7 8">12B1</strain>
    </source>
</reference>
<dbReference type="Pfam" id="PF25036">
    <property type="entry name" value="VPS13_VAB"/>
    <property type="match status" value="2"/>
</dbReference>
<feature type="region of interest" description="Disordered" evidence="4">
    <location>
        <begin position="703"/>
        <end position="735"/>
    </location>
</feature>
<feature type="region of interest" description="Disordered" evidence="4">
    <location>
        <begin position="1017"/>
        <end position="1045"/>
    </location>
</feature>
<feature type="region of interest" description="Disordered" evidence="4">
    <location>
        <begin position="303"/>
        <end position="341"/>
    </location>
</feature>
<feature type="domain" description="Peroxin/Ferlin" evidence="6">
    <location>
        <begin position="3552"/>
        <end position="3585"/>
    </location>
</feature>
<evidence type="ECO:0000313" key="7">
    <source>
        <dbReference type="EMBL" id="KAL1496182.1"/>
    </source>
</evidence>
<feature type="compositionally biased region" description="Low complexity" evidence="4">
    <location>
        <begin position="4475"/>
        <end position="4503"/>
    </location>
</feature>
<dbReference type="SMART" id="SM00568">
    <property type="entry name" value="GRAM"/>
    <property type="match status" value="1"/>
</dbReference>
<feature type="compositionally biased region" description="Low complexity" evidence="4">
    <location>
        <begin position="2264"/>
        <end position="2276"/>
    </location>
</feature>
<feature type="compositionally biased region" description="Basic and acidic residues" evidence="4">
    <location>
        <begin position="3248"/>
        <end position="3257"/>
    </location>
</feature>
<feature type="region of interest" description="Disordered" evidence="4">
    <location>
        <begin position="3019"/>
        <end position="3048"/>
    </location>
</feature>
<dbReference type="GO" id="GO:0006623">
    <property type="term" value="P:protein targeting to vacuole"/>
    <property type="evidence" value="ECO:0007669"/>
    <property type="project" value="TreeGrafter"/>
</dbReference>
<dbReference type="GO" id="GO:0045053">
    <property type="term" value="P:protein retention in Golgi apparatus"/>
    <property type="evidence" value="ECO:0007669"/>
    <property type="project" value="TreeGrafter"/>
</dbReference>
<dbReference type="InterPro" id="IPR004182">
    <property type="entry name" value="GRAM"/>
</dbReference>
<dbReference type="SMART" id="SM00694">
    <property type="entry name" value="DysFC"/>
    <property type="match status" value="1"/>
</dbReference>
<dbReference type="CDD" id="cd10570">
    <property type="entry name" value="PH-GRAM"/>
    <property type="match status" value="1"/>
</dbReference>
<dbReference type="Pfam" id="PF02893">
    <property type="entry name" value="GRAM"/>
    <property type="match status" value="1"/>
</dbReference>
<dbReference type="InterPro" id="IPR056748">
    <property type="entry name" value="VPS13-like_C"/>
</dbReference>
<gene>
    <name evidence="7" type="ORF">AB1Y20_014798</name>
</gene>
<dbReference type="InterPro" id="IPR026847">
    <property type="entry name" value="VPS13"/>
</dbReference>
<feature type="region of interest" description="Disordered" evidence="4">
    <location>
        <begin position="1969"/>
        <end position="2007"/>
    </location>
</feature>
<dbReference type="Pfam" id="PF25037">
    <property type="entry name" value="VPS13_C"/>
    <property type="match status" value="1"/>
</dbReference>
<feature type="compositionally biased region" description="Pro residues" evidence="4">
    <location>
        <begin position="1034"/>
        <end position="1043"/>
    </location>
</feature>
<feature type="region of interest" description="Disordered" evidence="4">
    <location>
        <begin position="4475"/>
        <end position="4506"/>
    </location>
</feature>
<keyword evidence="8" id="KW-1185">Reference proteome</keyword>
<proteinExistence type="inferred from homology"/>
<accession>A0AB34IEI8</accession>
<feature type="region of interest" description="Disordered" evidence="4">
    <location>
        <begin position="1837"/>
        <end position="1906"/>
    </location>
</feature>
<feature type="compositionally biased region" description="Polar residues" evidence="4">
    <location>
        <begin position="244"/>
        <end position="257"/>
    </location>
</feature>
<dbReference type="InterPro" id="IPR006614">
    <property type="entry name" value="Peroxin/Ferlin"/>
</dbReference>
<dbReference type="Proteomes" id="UP001515480">
    <property type="component" value="Unassembled WGS sequence"/>
</dbReference>
<feature type="compositionally biased region" description="Low complexity" evidence="4">
    <location>
        <begin position="3237"/>
        <end position="3246"/>
    </location>
</feature>
<sequence>MAGFAAGHILDVLLGKYIEEDKGTRQIELDLLQGHLLLSNIAVRAGALQRALGLPLVIQSGVIGRVELRIPWSKLGSEPTRLSLDSVLILVAPQSEADWDERAEEEREFLRKQATLAKRAGERDAPLPAPTSAAPKPSFLSQLTAQVDVTNITIRYTDHTHGRVPYSLSLHLQSLQLRSTESVRTARPPLHLGPCASATWPDPRDACLASGLSLCGDHLSCVPSLSPHDCEEDLLAWRARQTVTPPVSPANTPSLNPSPRRARTCKRDGTQPHRHGTQSIAHHTPHATQCPYTCIVHHTMPLSRTPRTSTPYPSLTTQHPDTPLSGGTTSTPPRAPGPTRTRSWKDMFTSSHQPQKPILASSVLRFHERLMADGKGIMAPIHAFAEFSRQTFHFAAEEGRPSNQPPPLYVADVQVNSRVDLRFTPEQLCFTAAFLGYLSYPGRRVALPRPSPQLALSFNRARAARLWWQRAGAAVMDEVKRVRPRFDWRMLKSRRVERTRYIQLHSRRLRAERMGHKPERDDKTALLALEKSLPIEMILFYRQLAEAHDQKEAAKEAAAQRKTCQPGLAWFGLCTPREEETAEADEGPVLLDGFNLSEEQQRAVMNLLDNAETDTTNTALRVELTLSLHELSLSLRDAPASFRLDALPDAASPPRDPSPEGELWLLTELQGLAATCELQQLRVVDKAEGTAFPVVLAKQSLHDATTDAEDSSADASAAPRAHRRHGAGGDPAKTERLSMLCVTASKNAPAEERSDKAAASSAEATARAPRMVWGLEVKLAPVNVVLPLPLLRALSQALSGLPSSSPEIGCFVEASLRTTTSSGDWYTDLKQQLDGTAPPDDLAFPPHPLELSVPTTSTVSLRAPSFQMLVPEQRDEAQCLAFHVGIHGADSFSVGVKLPDAACLEPLVAPVRSLRGTVANLVVLSPGFANSKKIVRLQAAELPLRFSPRVFGAIMKFGAHPDPRQALLDVFSAYQIDPPRSPWQQAAVDTIDLRAAVDVASVDLLHDGPRLAADVLSKAPEDDPPSRYAHHMPPAFPPPPHAPPTADGLPAAWSPRDVRARTIASLRLWVVEASASSTPDDLTLVAQCEEVDMHDCRDEVPVSALRQVVHIDATLPPPNDCGRQRRKSTSGIYYSQLPSVKPLQRGSRAAVRATVAYRYFCPAPVEWLKHCHVELGEASLVWDTATTEGYFRYLFAALKEAFLPEAPVIAFHIPTQLWDIEVSIAAIAYRLVDSMHPRVPRDVALLQTGGARVKVLMPWDGSISVDVHVDLVAITAPPDAHQPLARDALAAPGGRGKFPRGSRPHFPMTEQWCHVVYPANPHRASVYFRYETYTEYTAQKPSEMRGVQSNVQLRLPPLVATFHNATFMVIWDYIFGQMLAMVFAAGMCYLGTGLLPNGNEEAPGRLDVVVDAVTAYLPGAKSSAMPAPSLVVTSGQITARKLGPIEEQFADGLGGLMIELVHGAKLSCSVERGGVQEPNILELPWLGVRLDMPNEVGGGVPHGVEEVKCTVLIPKDVKHQICATPWSVAIIAAVFNYNLLNEPKPVTPLPNLPAKAVMLRVVLDLEQAELKLSSDGAGVAALTVLQLGWDVRWRADFSSCSAFTIGGLALSGSGPFLSDALAGGLDDASRDPSGYSHEDSCRDSNLSARGRISHVFSDTMTGLKRAARLSTVELPEGGQALDMDEACTSACGAVNRLATGTLCEMFSMCDSLGAAAGSARPSRVSQVLSGARAAGRSAHATALSSMSLPVLSAMRAAPAPVIRAADTCGAAPAAAPAGSPLPTRPLASELSMLSSSDENSYKSCSEYGSLQAASAPVSRKARKQSWFSRASPFGAHAAGHDASLEPRRSSSDKPSPRRSLIGAFSSPIRFSRPGRPRGATVDSAASAEDEDSSFSEVTSSRRKERSLSLTANLSETLRLACGFPSLSSRSSDLTEFKPEPIARRASSAQESVKSFLHSLGAVARRASGEASGVGGAGGALLPLDELDSEPGEEEAAAPPPSAAEAEEEKPMVTIVIEGQPPVAGGTSASGLRADQTITAGVGGLHLVLIPDHCDGLIRFVKSTTALLQPLLETPFPDPPFEPGVITLDVLVERTAILLPISQEEATFAAFEEVQALILGLEICVYGTADKLKIECEHLGTGAHAFSVDSALRVKQVMSESTLQLIEPCKFVASLDSHTKEYLVEFDSTVQINVDPFHLRVGAETIGSLTSSLQPLLEAEAEAAPAPAPAEGGGVLSRLAESDMSDAFSSSRASQDKSRDSSKLPESAAEGGPSSEAAVDPQRMVVTLAFVGISVLLVSSLSHSPTPVARVIISDLAAGADIASFGTQAMLRLALQFEHFNWRIAQWEPIVEACSLGLECLQKQRDLISSPTAPQLAVHLQMQQPLEVVISDDAINALNGASFRIEEAFSAPLHALVTSRTKPPYAIRNETGVPLRFSRSEDDPSEDHSEEILPGAEVPLLLWQHEAVTEQLHCINVELLDVWRPTQPVPVSRLGSSMIVLEGSNNFRNTMSALDQGGTHAVVCRVELRDEGSSTLLRLCSMVEVVNHTDRILELGVRSSVKSLGLGEHGDAKDEGNGKRESVLRRLSLTSNIDLPFSSEGEGSAGRFSVRKRANTIKSVSQLLMCGESIGIPMDQLSGGLLLRPSDNPSQYEWPDNNSILWMGKLLSERNSRYQVRRWLRANRVFKLADAEVLLEMLPCALVVQGKRRRYGRLYITSTMLCFASKEITPSKRIRVVVPLTSVTALQKPKRRQIVLQCGADAPEVRLQFGNEHSAARTLLRHIQRHTPSLQIQSTLDEQLIAKFGLDASEQLLHDFRCIFHERQKTVTSQIPGRLYVFSTQICFSGIVFSITGRDREKTVRIPLGKNEVSPVINMERQARCRAVASAIVISTVQERYNFSGFAMPDQALSTMMEVWQEAQAESKNDNEVDAQGGLRNQLEEEVVSQPPKLLCCRPVSRGGLPGPPPFYCCVRIDRLRMKGALRADSKVHPVRLTVQAPLTLCNTLPLDIRWSLTASQPAEAVTPSGAPSSEPPPVAGGSASPSRDRVQLRLSRSKQVSMRLPGVHASAGMGSGIATLGRKKKLTRFMKLTRAMVRRKPRTTHRPNASKWLKACEGLLLSSRTVYVHEVSSIQEWHLVLHVDGYEPSSQIVLNRGEGLDASFFLSSKLDDIVELKSADSTKKSLRIYVNNRLHPGGCRTVQLYSPYWLMNTSGLPLMFREVRLGISMGVTTHAVDTRNRSNSADSAAAPEGDKLTEPRVQHSASSKSDQKRSIDELMEVSSVASSERSPHPSFSDRLNESFSEREESPVERNAGSDVGADFAAEPSDEMVLFSYSKHDLFVNRLSLRVHGAPGGWSKVFSTEALNMKGALRAGPYELGISVAAAPSPAIFTKVVTFAPRYILNNCLSCSLAVRQVGQEAQFLLGPKEESNFNWTAYKGEHLVQIALSDKMGNRSPFCGGFRIDEVGETLLRCGDPERVLEVVNECQRRRTPVNDFSASALFPTDYHGEWSDERMERKLKNGVASVALPPRWDWVEPAWHWSHPSADERPTDADGWEYAINWDTPFSPKVFTLALVRRRRWVRHRRPKQKAADNLEERTVVIEVTFRGPSVLINISDGNVRPPPYIIHNLSSEPLFINQKGNPLRRRTVQSGHRVHFCWDEPAGKRLLEMRSAHGPRVSEARQTSHKVEVRLDEVGERDPLKWGKGQLLLRVSAHGNTRTLTVSDVSEVPAAAEEEVTHLHLFAEVKGIGLSLVRSGVRELAYFCVSDLSLELYASSLANRVALAIGEIRLDNQAHDAQLPAVLIRTSIVNRQHTLMDSDAKKDKVPFVHLIIVKKTANSSKSALTDEAQGDAALGDEHVFPYAGLNIDEFELRIEESFIESLFQFVVQLNFGSSESSSGGGGGGGGGRPSRRRVSMKEETSLRHSSGSDVAVGTAINWYFKRLRLSPIKVNLTYVHGQRVLNEIFRNKLLIPNLDRAPLVLNGLALLNTFKTPQQLANNIANNYKNALLRQIYKLLLQIDALGNPAGFVRGLGAGVKDFFLLPGEALFKGPENFGRGVVNGTWALTRSVLGGTFKASSQITGGLGRLAGTFSMDANYVRDRQQTQPKPRHVVQGLMTGSAGLGRGVMEGLTGLISAPIEGAQSHGVAGLLKGIGKGVVGAVVKPTAGMFDLATCTAEGIANTFDFLEESRADSSEGERMRPPRMMHGPERAIRPYSRWEAIAQRVLLQLREGAHVHEALHMCAQLKHGELVVLTSGRLLVASTTTFRTTRQFPLLAIRSVQMKEANHAVELVLKAGPGYKRRAFSDHARFRHLFKRTSIASAISEEELPLDPLAGPEVSAHCGRVTRYSRWSKIASMGSSAIFSRSDGSEHLSSRISRGSSASDVALAAASGSSRDTQRRPDHEIECPDLQTARALQAALVIALSPEVDDKKRVSHPRNSAAAPRPLLTTTSTLCESAKLEALELAAMLAASEAEGAHGPASAPASESASAPAAAPAPAAQPARAPARKTAFEAHVYTRDLTSRATDMDSRTFEMSHRISRHLRSEMGNMPDVSTQLMPELSLAPCEAVDRLCWEKREHWHERRHQLL</sequence>
<feature type="compositionally biased region" description="Basic and acidic residues" evidence="4">
    <location>
        <begin position="1838"/>
        <end position="1855"/>
    </location>
</feature>
<dbReference type="GO" id="GO:0016020">
    <property type="term" value="C:membrane"/>
    <property type="evidence" value="ECO:0007669"/>
    <property type="project" value="InterPro"/>
</dbReference>
<evidence type="ECO:0000256" key="1">
    <source>
        <dbReference type="ARBA" id="ARBA00006545"/>
    </source>
</evidence>
<comment type="similarity">
    <text evidence="1">Belongs to the VPS13 family.</text>
</comment>
<feature type="compositionally biased region" description="Gly residues" evidence="4">
    <location>
        <begin position="3896"/>
        <end position="3906"/>
    </location>
</feature>
<feature type="region of interest" description="Disordered" evidence="4">
    <location>
        <begin position="3892"/>
        <end position="3920"/>
    </location>
</feature>
<dbReference type="PANTHER" id="PTHR16166:SF93">
    <property type="entry name" value="INTERMEMBRANE LIPID TRANSFER PROTEIN VPS13"/>
    <property type="match status" value="1"/>
</dbReference>
<keyword evidence="3" id="KW-0445">Lipid transport</keyword>
<dbReference type="Pfam" id="PF12624">
    <property type="entry name" value="VPS13_N"/>
    <property type="match status" value="1"/>
</dbReference>
<dbReference type="Gene3D" id="2.30.29.30">
    <property type="entry name" value="Pleckstrin-homology domain (PH domain)/Phosphotyrosine-binding domain (PTB)"/>
    <property type="match status" value="2"/>
</dbReference>
<feature type="region of interest" description="Disordered" evidence="4">
    <location>
        <begin position="3234"/>
        <end position="3318"/>
    </location>
</feature>
<feature type="domain" description="GRAM" evidence="5">
    <location>
        <begin position="2679"/>
        <end position="2749"/>
    </location>
</feature>
<dbReference type="InterPro" id="IPR009543">
    <property type="entry name" value="VPS13_VAB"/>
</dbReference>
<dbReference type="InterPro" id="IPR011993">
    <property type="entry name" value="PH-like_dom_sf"/>
</dbReference>
<dbReference type="InterPro" id="IPR026854">
    <property type="entry name" value="VPS13_N"/>
</dbReference>
<evidence type="ECO:0000256" key="4">
    <source>
        <dbReference type="SAM" id="MobiDB-lite"/>
    </source>
</evidence>
<feature type="region of interest" description="Disordered" evidence="4">
    <location>
        <begin position="2246"/>
        <end position="2276"/>
    </location>
</feature>
<organism evidence="7 8">
    <name type="scientific">Prymnesium parvum</name>
    <name type="common">Toxic golden alga</name>
    <dbReference type="NCBI Taxonomy" id="97485"/>
    <lineage>
        <taxon>Eukaryota</taxon>
        <taxon>Haptista</taxon>
        <taxon>Haptophyta</taxon>
        <taxon>Prymnesiophyceae</taxon>
        <taxon>Prymnesiales</taxon>
        <taxon>Prymnesiaceae</taxon>
        <taxon>Prymnesium</taxon>
    </lineage>
</organism>
<feature type="compositionally biased region" description="Basic and acidic residues" evidence="4">
    <location>
        <begin position="3294"/>
        <end position="3307"/>
    </location>
</feature>
<evidence type="ECO:0000259" key="5">
    <source>
        <dbReference type="SMART" id="SM00568"/>
    </source>
</evidence>
<evidence type="ECO:0000256" key="3">
    <source>
        <dbReference type="ARBA" id="ARBA00023055"/>
    </source>
</evidence>
<dbReference type="GO" id="GO:0006869">
    <property type="term" value="P:lipid transport"/>
    <property type="evidence" value="ECO:0007669"/>
    <property type="project" value="UniProtKB-KW"/>
</dbReference>
<feature type="region of interest" description="Disordered" evidence="4">
    <location>
        <begin position="244"/>
        <end position="280"/>
    </location>
</feature>
<name>A0AB34IEI8_PRYPA</name>
<feature type="compositionally biased region" description="Acidic residues" evidence="4">
    <location>
        <begin position="1984"/>
        <end position="1995"/>
    </location>
</feature>
<protein>
    <submittedName>
        <fullName evidence="7">Uncharacterized protein</fullName>
    </submittedName>
</protein>
<feature type="compositionally biased region" description="Basic and acidic residues" evidence="4">
    <location>
        <begin position="2253"/>
        <end position="2262"/>
    </location>
</feature>
<evidence type="ECO:0000259" key="6">
    <source>
        <dbReference type="SMART" id="SM00694"/>
    </source>
</evidence>
<comment type="caution">
    <text evidence="7">The sequence shown here is derived from an EMBL/GenBank/DDBJ whole genome shotgun (WGS) entry which is preliminary data.</text>
</comment>
<keyword evidence="2" id="KW-0813">Transport</keyword>
<dbReference type="EMBL" id="JBGBPQ010000030">
    <property type="protein sequence ID" value="KAL1496182.1"/>
    <property type="molecule type" value="Genomic_DNA"/>
</dbReference>